<dbReference type="Proteomes" id="UP000799118">
    <property type="component" value="Unassembled WGS sequence"/>
</dbReference>
<dbReference type="AlphaFoldDB" id="A0A6A4GIH1"/>
<evidence type="ECO:0000313" key="1">
    <source>
        <dbReference type="EMBL" id="KAE9385177.1"/>
    </source>
</evidence>
<dbReference type="OrthoDB" id="2788229at2759"/>
<keyword evidence="2" id="KW-1185">Reference proteome</keyword>
<evidence type="ECO:0000313" key="2">
    <source>
        <dbReference type="Proteomes" id="UP000799118"/>
    </source>
</evidence>
<organism evidence="1 2">
    <name type="scientific">Gymnopus androsaceus JB14</name>
    <dbReference type="NCBI Taxonomy" id="1447944"/>
    <lineage>
        <taxon>Eukaryota</taxon>
        <taxon>Fungi</taxon>
        <taxon>Dikarya</taxon>
        <taxon>Basidiomycota</taxon>
        <taxon>Agaricomycotina</taxon>
        <taxon>Agaricomycetes</taxon>
        <taxon>Agaricomycetidae</taxon>
        <taxon>Agaricales</taxon>
        <taxon>Marasmiineae</taxon>
        <taxon>Omphalotaceae</taxon>
        <taxon>Gymnopus</taxon>
    </lineage>
</organism>
<protein>
    <recommendedName>
        <fullName evidence="3">F-box domain-containing protein</fullName>
    </recommendedName>
</protein>
<name>A0A6A4GIH1_9AGAR</name>
<evidence type="ECO:0008006" key="3">
    <source>
        <dbReference type="Google" id="ProtNLM"/>
    </source>
</evidence>
<sequence>MPQFPQEIFDLFIDQLADSPADLKALSLVAKSWPHRTRKHLFRRLHIAPLLSYSSSSSKNERDYADRMTILAEAFERLLHTPEIVHSIKVVTIGRYASGMFRLVKQERDSKGLLHGMASALNARLRVLTRNFGGPGTYKPTLNAHICALCALPSNHIESLSYDWVVDRFDSQSSLTDFSDILQSSRLRLKHLSLQNVNILPSSPAWLDLLGCITAYAPLLETLCLTVWGYTARLSDLEIATFRQNAQKPSTHGLIAPIAMSRFCLRNGFPSQILEILLFENRHLTFKNLVYLAIEHTSIPLFDRPSCLQNLKHLTLYESLR</sequence>
<proteinExistence type="predicted"/>
<accession>A0A6A4GIH1</accession>
<reference evidence="1" key="1">
    <citation type="journal article" date="2019" name="Environ. Microbiol.">
        <title>Fungal ecological strategies reflected in gene transcription - a case study of two litter decomposers.</title>
        <authorList>
            <person name="Barbi F."/>
            <person name="Kohler A."/>
            <person name="Barry K."/>
            <person name="Baskaran P."/>
            <person name="Daum C."/>
            <person name="Fauchery L."/>
            <person name="Ihrmark K."/>
            <person name="Kuo A."/>
            <person name="LaButti K."/>
            <person name="Lipzen A."/>
            <person name="Morin E."/>
            <person name="Grigoriev I.V."/>
            <person name="Henrissat B."/>
            <person name="Lindahl B."/>
            <person name="Martin F."/>
        </authorList>
    </citation>
    <scope>NUCLEOTIDE SEQUENCE</scope>
    <source>
        <strain evidence="1">JB14</strain>
    </source>
</reference>
<dbReference type="EMBL" id="ML770019">
    <property type="protein sequence ID" value="KAE9385177.1"/>
    <property type="molecule type" value="Genomic_DNA"/>
</dbReference>
<gene>
    <name evidence="1" type="ORF">BT96DRAFT_1007298</name>
</gene>